<name>A0A7X5ZPB5_9PSEU</name>
<dbReference type="Pfam" id="PF01032">
    <property type="entry name" value="FecCD"/>
    <property type="match status" value="1"/>
</dbReference>
<feature type="transmembrane region" description="Helical" evidence="8">
    <location>
        <begin position="33"/>
        <end position="54"/>
    </location>
</feature>
<comment type="similarity">
    <text evidence="2">Belongs to the binding-protein-dependent transport system permease family. FecCD subfamily.</text>
</comment>
<dbReference type="InterPro" id="IPR000522">
    <property type="entry name" value="ABC_transptr_permease_BtuC"/>
</dbReference>
<evidence type="ECO:0000313" key="10">
    <source>
        <dbReference type="Proteomes" id="UP000545493"/>
    </source>
</evidence>
<accession>A0A7X5ZPB5</accession>
<keyword evidence="3" id="KW-0813">Transport</keyword>
<dbReference type="GO" id="GO:0033214">
    <property type="term" value="P:siderophore-iron import into cell"/>
    <property type="evidence" value="ECO:0007669"/>
    <property type="project" value="TreeGrafter"/>
</dbReference>
<keyword evidence="6 8" id="KW-1133">Transmembrane helix</keyword>
<dbReference type="GO" id="GO:0005886">
    <property type="term" value="C:plasma membrane"/>
    <property type="evidence" value="ECO:0007669"/>
    <property type="project" value="UniProtKB-SubCell"/>
</dbReference>
<evidence type="ECO:0000256" key="5">
    <source>
        <dbReference type="ARBA" id="ARBA00022692"/>
    </source>
</evidence>
<dbReference type="PANTHER" id="PTHR30472:SF24">
    <property type="entry name" value="FERRIC ENTEROBACTIN TRANSPORT SYSTEM PERMEASE PROTEIN FEPG"/>
    <property type="match status" value="1"/>
</dbReference>
<comment type="caution">
    <text evidence="9">The sequence shown here is derived from an EMBL/GenBank/DDBJ whole genome shotgun (WGS) entry which is preliminary data.</text>
</comment>
<evidence type="ECO:0000256" key="4">
    <source>
        <dbReference type="ARBA" id="ARBA00022475"/>
    </source>
</evidence>
<organism evidence="9 10">
    <name type="scientific">Saccharomonospora amisosensis</name>
    <dbReference type="NCBI Taxonomy" id="1128677"/>
    <lineage>
        <taxon>Bacteria</taxon>
        <taxon>Bacillati</taxon>
        <taxon>Actinomycetota</taxon>
        <taxon>Actinomycetes</taxon>
        <taxon>Pseudonocardiales</taxon>
        <taxon>Pseudonocardiaceae</taxon>
        <taxon>Saccharomonospora</taxon>
    </lineage>
</organism>
<feature type="transmembrane region" description="Helical" evidence="8">
    <location>
        <begin position="221"/>
        <end position="247"/>
    </location>
</feature>
<keyword evidence="10" id="KW-1185">Reference proteome</keyword>
<dbReference type="InterPro" id="IPR037294">
    <property type="entry name" value="ABC_BtuC-like"/>
</dbReference>
<dbReference type="CDD" id="cd06550">
    <property type="entry name" value="TM_ABC_iron-siderophores_like"/>
    <property type="match status" value="1"/>
</dbReference>
<dbReference type="EMBL" id="JAAOYM010000001">
    <property type="protein sequence ID" value="NIJ10557.1"/>
    <property type="molecule type" value="Genomic_DNA"/>
</dbReference>
<evidence type="ECO:0000256" key="1">
    <source>
        <dbReference type="ARBA" id="ARBA00004651"/>
    </source>
</evidence>
<keyword evidence="4" id="KW-1003">Cell membrane</keyword>
<protein>
    <submittedName>
        <fullName evidence="9">Iron complex transport system permease protein</fullName>
    </submittedName>
</protein>
<feature type="transmembrane region" description="Helical" evidence="8">
    <location>
        <begin position="282"/>
        <end position="306"/>
    </location>
</feature>
<proteinExistence type="inferred from homology"/>
<dbReference type="Proteomes" id="UP000545493">
    <property type="component" value="Unassembled WGS sequence"/>
</dbReference>
<feature type="transmembrane region" description="Helical" evidence="8">
    <location>
        <begin position="117"/>
        <end position="140"/>
    </location>
</feature>
<dbReference type="AlphaFoldDB" id="A0A7X5ZPB5"/>
<sequence length="373" mass="36994">MSNTPMSIARSGPALVGRSRNGALSVLIRPRGWVLGSAMFGLLLFLCVLAIAVGTRTIPLDQVLSGLVGQADRATTLTVQRFRLPRVAVAVLVGAALGLSGAIVQSVTRNPIAAPDVIGVTAGASFGAVIVLLAFGGGTVGYGGAAAELSRIGLPVGAVIGAFFAAVVVLGVASSRGRGGAGGTFSTQRVVLVGIVCHAAFIALVHWSLTIGDVDQAAKAAVWLVGSLHGGGWEHVAGVGLALTVLLPSALLLGRRLSVLALGEPTAATLGVAVARTQVASFAVAFALAGTAVAAAGPVNFVALLAPQLARRIVGTSAIPLVVSALVGAVVLLAADLVARLLVPGTELPAGAVTALVGAPYLLWLVVRTGGGR</sequence>
<evidence type="ECO:0000256" key="8">
    <source>
        <dbReference type="SAM" id="Phobius"/>
    </source>
</evidence>
<keyword evidence="7 8" id="KW-0472">Membrane</keyword>
<gene>
    <name evidence="9" type="ORF">FHU38_000901</name>
</gene>
<feature type="transmembrane region" description="Helical" evidence="8">
    <location>
        <begin position="259"/>
        <end position="276"/>
    </location>
</feature>
<dbReference type="Gene3D" id="1.10.3470.10">
    <property type="entry name" value="ABC transporter involved in vitamin B12 uptake, BtuC"/>
    <property type="match status" value="1"/>
</dbReference>
<feature type="transmembrane region" description="Helical" evidence="8">
    <location>
        <begin position="348"/>
        <end position="367"/>
    </location>
</feature>
<reference evidence="9 10" key="1">
    <citation type="submission" date="2020-03" db="EMBL/GenBank/DDBJ databases">
        <title>Sequencing the genomes of 1000 actinobacteria strains.</title>
        <authorList>
            <person name="Klenk H.-P."/>
        </authorList>
    </citation>
    <scope>NUCLEOTIDE SEQUENCE [LARGE SCALE GENOMIC DNA]</scope>
    <source>
        <strain evidence="9 10">DSM 45685</strain>
    </source>
</reference>
<dbReference type="SUPFAM" id="SSF81345">
    <property type="entry name" value="ABC transporter involved in vitamin B12 uptake, BtuC"/>
    <property type="match status" value="1"/>
</dbReference>
<evidence type="ECO:0000256" key="2">
    <source>
        <dbReference type="ARBA" id="ARBA00007935"/>
    </source>
</evidence>
<feature type="transmembrane region" description="Helical" evidence="8">
    <location>
        <begin position="87"/>
        <end position="105"/>
    </location>
</feature>
<evidence type="ECO:0000313" key="9">
    <source>
        <dbReference type="EMBL" id="NIJ10557.1"/>
    </source>
</evidence>
<feature type="transmembrane region" description="Helical" evidence="8">
    <location>
        <begin position="318"/>
        <end position="342"/>
    </location>
</feature>
<keyword evidence="5 8" id="KW-0812">Transmembrane</keyword>
<feature type="transmembrane region" description="Helical" evidence="8">
    <location>
        <begin position="152"/>
        <end position="170"/>
    </location>
</feature>
<evidence type="ECO:0000256" key="7">
    <source>
        <dbReference type="ARBA" id="ARBA00023136"/>
    </source>
</evidence>
<evidence type="ECO:0000256" key="6">
    <source>
        <dbReference type="ARBA" id="ARBA00022989"/>
    </source>
</evidence>
<dbReference type="GO" id="GO:0022857">
    <property type="term" value="F:transmembrane transporter activity"/>
    <property type="evidence" value="ECO:0007669"/>
    <property type="project" value="InterPro"/>
</dbReference>
<comment type="subcellular location">
    <subcellularLocation>
        <location evidence="1">Cell membrane</location>
        <topology evidence="1">Multi-pass membrane protein</topology>
    </subcellularLocation>
</comment>
<dbReference type="RefSeq" id="WP_167166743.1">
    <property type="nucleotide sequence ID" value="NZ_JAAOYM010000001.1"/>
</dbReference>
<dbReference type="PANTHER" id="PTHR30472">
    <property type="entry name" value="FERRIC ENTEROBACTIN TRANSPORT SYSTEM PERMEASE PROTEIN"/>
    <property type="match status" value="1"/>
</dbReference>
<feature type="transmembrane region" description="Helical" evidence="8">
    <location>
        <begin position="190"/>
        <end position="209"/>
    </location>
</feature>
<evidence type="ECO:0000256" key="3">
    <source>
        <dbReference type="ARBA" id="ARBA00022448"/>
    </source>
</evidence>